<comment type="caution">
    <text evidence="2">The sequence shown here is derived from an EMBL/GenBank/DDBJ whole genome shotgun (WGS) entry which is preliminary data.</text>
</comment>
<protein>
    <submittedName>
        <fullName evidence="2">Uncharacterized protein</fullName>
    </submittedName>
</protein>
<proteinExistence type="predicted"/>
<accession>A0A8H6CWW7</accession>
<dbReference type="AlphaFoldDB" id="A0A8H6CWW7"/>
<dbReference type="Proteomes" id="UP000544331">
    <property type="component" value="Unassembled WGS sequence"/>
</dbReference>
<organism evidence="2 3">
    <name type="scientific">Fusarium mundagurra</name>
    <dbReference type="NCBI Taxonomy" id="1567541"/>
    <lineage>
        <taxon>Eukaryota</taxon>
        <taxon>Fungi</taxon>
        <taxon>Dikarya</taxon>
        <taxon>Ascomycota</taxon>
        <taxon>Pezizomycotina</taxon>
        <taxon>Sordariomycetes</taxon>
        <taxon>Hypocreomycetidae</taxon>
        <taxon>Hypocreales</taxon>
        <taxon>Nectriaceae</taxon>
        <taxon>Fusarium</taxon>
        <taxon>Fusarium fujikuroi species complex</taxon>
    </lineage>
</organism>
<name>A0A8H6CWW7_9HYPO</name>
<reference evidence="2 3" key="1">
    <citation type="submission" date="2020-05" db="EMBL/GenBank/DDBJ databases">
        <title>Identification and distribution of gene clusters putatively required for synthesis of sphingolipid metabolism inhibitors in phylogenetically diverse species of the filamentous fungus Fusarium.</title>
        <authorList>
            <person name="Kim H.-S."/>
            <person name="Busman M."/>
            <person name="Brown D.W."/>
            <person name="Divon H."/>
            <person name="Uhlig S."/>
            <person name="Proctor R.H."/>
        </authorList>
    </citation>
    <scope>NUCLEOTIDE SEQUENCE [LARGE SCALE GENOMIC DNA]</scope>
    <source>
        <strain evidence="2 3">NRRL 66235</strain>
    </source>
</reference>
<feature type="region of interest" description="Disordered" evidence="1">
    <location>
        <begin position="1"/>
        <end position="30"/>
    </location>
</feature>
<keyword evidence="3" id="KW-1185">Reference proteome</keyword>
<dbReference type="OrthoDB" id="2142759at2759"/>
<evidence type="ECO:0000313" key="2">
    <source>
        <dbReference type="EMBL" id="KAF5695981.1"/>
    </source>
</evidence>
<evidence type="ECO:0000313" key="3">
    <source>
        <dbReference type="Proteomes" id="UP000544331"/>
    </source>
</evidence>
<dbReference type="EMBL" id="JAAOAN010001300">
    <property type="protein sequence ID" value="KAF5695981.1"/>
    <property type="molecule type" value="Genomic_DNA"/>
</dbReference>
<gene>
    <name evidence="2" type="ORF">FMUND_15808</name>
</gene>
<evidence type="ECO:0000256" key="1">
    <source>
        <dbReference type="SAM" id="MobiDB-lite"/>
    </source>
</evidence>
<sequence length="119" mass="12499">MPLQKKLKARSVSPRKGSASGSTSPTKEVDDELENVVAPASMNIDLDEARKATNEFKSSCLNRATSCAVSGEGVSWCPGPPIGPGIRLAISSPSTIIMCIPLPAATHMTMYLLKRAVTG</sequence>